<name>A0A1G6LXP0_9BACL</name>
<keyword evidence="1" id="KW-0472">Membrane</keyword>
<dbReference type="RefSeq" id="WP_091569327.1">
    <property type="nucleotide sequence ID" value="NZ_FMZA01000008.1"/>
</dbReference>
<dbReference type="PANTHER" id="PTHR34821">
    <property type="entry name" value="INNER MEMBRANE PROTEIN YDCZ"/>
    <property type="match status" value="1"/>
</dbReference>
<protein>
    <submittedName>
        <fullName evidence="2">Transporter family-2 protein</fullName>
    </submittedName>
</protein>
<keyword evidence="1" id="KW-0812">Transmembrane</keyword>
<feature type="transmembrane region" description="Helical" evidence="1">
    <location>
        <begin position="68"/>
        <end position="87"/>
    </location>
</feature>
<dbReference type="EMBL" id="FMZA01000008">
    <property type="protein sequence ID" value="SDC47877.1"/>
    <property type="molecule type" value="Genomic_DNA"/>
</dbReference>
<dbReference type="GO" id="GO:0005886">
    <property type="term" value="C:plasma membrane"/>
    <property type="evidence" value="ECO:0007669"/>
    <property type="project" value="TreeGrafter"/>
</dbReference>
<gene>
    <name evidence="2" type="ORF">SAMN04488112_108168</name>
</gene>
<dbReference type="Pfam" id="PF04657">
    <property type="entry name" value="DMT_YdcZ"/>
    <property type="match status" value="1"/>
</dbReference>
<dbReference type="PANTHER" id="PTHR34821:SF2">
    <property type="entry name" value="INNER MEMBRANE PROTEIN YDCZ"/>
    <property type="match status" value="1"/>
</dbReference>
<proteinExistence type="predicted"/>
<sequence>MNWFFLLLSVLGGAGLAFQAAINGPLGKKIGTLEVSFLAYAVGTLALLCFTIFFGKGNLSAVLSVSKWKWFIGIFGAMYIFVMVLSVPRIGTASAIIAAIVGQVIISMIMDHFGLGGQTIPINWFRIMGVILMFFALILFYKH</sequence>
<feature type="transmembrane region" description="Helical" evidence="1">
    <location>
        <begin position="35"/>
        <end position="56"/>
    </location>
</feature>
<dbReference type="AlphaFoldDB" id="A0A1G6LXP0"/>
<keyword evidence="1" id="KW-1133">Transmembrane helix</keyword>
<organism evidence="2 3">
    <name type="scientific">Melghirimyces thermohalophilus</name>
    <dbReference type="NCBI Taxonomy" id="1236220"/>
    <lineage>
        <taxon>Bacteria</taxon>
        <taxon>Bacillati</taxon>
        <taxon>Bacillota</taxon>
        <taxon>Bacilli</taxon>
        <taxon>Bacillales</taxon>
        <taxon>Thermoactinomycetaceae</taxon>
        <taxon>Melghirimyces</taxon>
    </lineage>
</organism>
<reference evidence="2 3" key="1">
    <citation type="submission" date="2016-10" db="EMBL/GenBank/DDBJ databases">
        <authorList>
            <person name="de Groot N.N."/>
        </authorList>
    </citation>
    <scope>NUCLEOTIDE SEQUENCE [LARGE SCALE GENOMIC DNA]</scope>
    <source>
        <strain evidence="2 3">DSM 45514</strain>
    </source>
</reference>
<dbReference type="OrthoDB" id="7864805at2"/>
<accession>A0A1G6LXP0</accession>
<keyword evidence="3" id="KW-1185">Reference proteome</keyword>
<dbReference type="Proteomes" id="UP000199387">
    <property type="component" value="Unassembled WGS sequence"/>
</dbReference>
<evidence type="ECO:0000313" key="2">
    <source>
        <dbReference type="EMBL" id="SDC47877.1"/>
    </source>
</evidence>
<dbReference type="STRING" id="1236220.SAMN04488112_108168"/>
<evidence type="ECO:0000256" key="1">
    <source>
        <dbReference type="SAM" id="Phobius"/>
    </source>
</evidence>
<feature type="transmembrane region" description="Helical" evidence="1">
    <location>
        <begin position="93"/>
        <end position="110"/>
    </location>
</feature>
<dbReference type="InterPro" id="IPR006750">
    <property type="entry name" value="YdcZ"/>
</dbReference>
<feature type="transmembrane region" description="Helical" evidence="1">
    <location>
        <begin position="122"/>
        <end position="141"/>
    </location>
</feature>
<evidence type="ECO:0000313" key="3">
    <source>
        <dbReference type="Proteomes" id="UP000199387"/>
    </source>
</evidence>